<dbReference type="Gene3D" id="2.120.10.30">
    <property type="entry name" value="TolB, C-terminal domain"/>
    <property type="match status" value="1"/>
</dbReference>
<evidence type="ECO:0000313" key="2">
    <source>
        <dbReference type="Proteomes" id="UP000751614"/>
    </source>
</evidence>
<reference evidence="1 2" key="1">
    <citation type="submission" date="2019-05" db="EMBL/GenBank/DDBJ databases">
        <title>Flagellimonas sp. AsT0115, sp. nov., isolated from a marine red algae, Asparagopsis taxiformis.</title>
        <authorList>
            <person name="Kim J."/>
            <person name="Jeong S.E."/>
            <person name="Jeon C.O."/>
        </authorList>
    </citation>
    <scope>NUCLEOTIDE SEQUENCE [LARGE SCALE GENOMIC DNA]</scope>
    <source>
        <strain evidence="1 2">AsT0115</strain>
    </source>
</reference>
<dbReference type="Proteomes" id="UP000751614">
    <property type="component" value="Unassembled WGS sequence"/>
</dbReference>
<dbReference type="EMBL" id="VCNI01000001">
    <property type="protein sequence ID" value="TMU57541.1"/>
    <property type="molecule type" value="Genomic_DNA"/>
</dbReference>
<organism evidence="1 2">
    <name type="scientific">Flagellimonas algicola</name>
    <dbReference type="NCBI Taxonomy" id="2583815"/>
    <lineage>
        <taxon>Bacteria</taxon>
        <taxon>Pseudomonadati</taxon>
        <taxon>Bacteroidota</taxon>
        <taxon>Flavobacteriia</taxon>
        <taxon>Flavobacteriales</taxon>
        <taxon>Flavobacteriaceae</taxon>
        <taxon>Flagellimonas</taxon>
    </lineage>
</organism>
<sequence length="306" mass="34457">MGNSRKLSSALLVLGVSVWIGCTNPKEIIKFEPGNISTNAVEYSCTFSSDGTEIYFTRSEQAWGSGDMKSGIYHAENKNGKWSTPKLASFSRTHDDSDPHLTKDGNTIFFISNRPGTDQSSSADIWKVTRNEKGRWGKPSVLPYPINSEKTEYSPRTDGEGNLYFASDRPGGYGQGDLYMSKFRNGAFQPPENLGNTLNSAFGEWNLEVNDKGNLIIFEASQRETNVSPYGDLYISFKKDSVWTQPQNMVELNTSGSDLYPYLTKDGKHLYYTSSDSLKGKSTYIYVIKFRKLSWKYRQQSKTLKD</sequence>
<accession>A0ABY2WRB3</accession>
<proteinExistence type="predicted"/>
<dbReference type="RefSeq" id="WP_138835134.1">
    <property type="nucleotide sequence ID" value="NZ_VCNI01000001.1"/>
</dbReference>
<evidence type="ECO:0008006" key="3">
    <source>
        <dbReference type="Google" id="ProtNLM"/>
    </source>
</evidence>
<dbReference type="PROSITE" id="PS51257">
    <property type="entry name" value="PROKAR_LIPOPROTEIN"/>
    <property type="match status" value="1"/>
</dbReference>
<keyword evidence="2" id="KW-1185">Reference proteome</keyword>
<evidence type="ECO:0000313" key="1">
    <source>
        <dbReference type="EMBL" id="TMU57541.1"/>
    </source>
</evidence>
<dbReference type="Pfam" id="PF07676">
    <property type="entry name" value="PD40"/>
    <property type="match status" value="3"/>
</dbReference>
<name>A0ABY2WRB3_9FLAO</name>
<gene>
    <name evidence="1" type="ORF">FGG15_08355</name>
</gene>
<comment type="caution">
    <text evidence="1">The sequence shown here is derived from an EMBL/GenBank/DDBJ whole genome shotgun (WGS) entry which is preliminary data.</text>
</comment>
<dbReference type="SUPFAM" id="SSF82171">
    <property type="entry name" value="DPP6 N-terminal domain-like"/>
    <property type="match status" value="1"/>
</dbReference>
<dbReference type="InterPro" id="IPR011659">
    <property type="entry name" value="WD40"/>
</dbReference>
<protein>
    <recommendedName>
        <fullName evidence="3">WD40 repeat protein</fullName>
    </recommendedName>
</protein>
<dbReference type="InterPro" id="IPR011042">
    <property type="entry name" value="6-blade_b-propeller_TolB-like"/>
</dbReference>